<dbReference type="InterPro" id="IPR010091">
    <property type="entry name" value="Thiazolinyl_imide_reductase"/>
</dbReference>
<dbReference type="InterPro" id="IPR036291">
    <property type="entry name" value="NAD(P)-bd_dom_sf"/>
</dbReference>
<comment type="caution">
    <text evidence="3">The sequence shown here is derived from an EMBL/GenBank/DDBJ whole genome shotgun (WGS) entry which is preliminary data.</text>
</comment>
<dbReference type="STRING" id="2074.BG845_02595"/>
<dbReference type="OrthoDB" id="9760689at2"/>
<dbReference type="GO" id="GO:0000166">
    <property type="term" value="F:nucleotide binding"/>
    <property type="evidence" value="ECO:0007669"/>
    <property type="project" value="InterPro"/>
</dbReference>
<keyword evidence="4" id="KW-1185">Reference proteome</keyword>
<dbReference type="EMBL" id="MIGB01000011">
    <property type="protein sequence ID" value="OSY40836.1"/>
    <property type="molecule type" value="Genomic_DNA"/>
</dbReference>
<dbReference type="Proteomes" id="UP000194360">
    <property type="component" value="Unassembled WGS sequence"/>
</dbReference>
<dbReference type="InterPro" id="IPR000683">
    <property type="entry name" value="Gfo/Idh/MocA-like_OxRdtase_N"/>
</dbReference>
<name>A0A1Y2N057_PSEAH</name>
<feature type="domain" description="Gfo/Idh/MocA-like oxidoreductase N-terminal" evidence="1">
    <location>
        <begin position="8"/>
        <end position="122"/>
    </location>
</feature>
<gene>
    <name evidence="3" type="ORF">BG845_02595</name>
</gene>
<reference evidence="3 4" key="1">
    <citation type="submission" date="2016-09" db="EMBL/GenBank/DDBJ databases">
        <title>Pseudonocardia autotrophica DSM535, a candidate organism with high potential of specific P450 cytochromes.</title>
        <authorList>
            <person name="Grumaz C."/>
            <person name="Vainshtein Y."/>
            <person name="Kirstahler P."/>
            <person name="Sohn K."/>
        </authorList>
    </citation>
    <scope>NUCLEOTIDE SEQUENCE [LARGE SCALE GENOMIC DNA]</scope>
    <source>
        <strain evidence="3 4">DSM 535</strain>
    </source>
</reference>
<dbReference type="Pfam" id="PF21390">
    <property type="entry name" value="Irp3-like_C"/>
    <property type="match status" value="1"/>
</dbReference>
<proteinExistence type="predicted"/>
<dbReference type="Pfam" id="PF01408">
    <property type="entry name" value="GFO_IDH_MocA"/>
    <property type="match status" value="1"/>
</dbReference>
<evidence type="ECO:0000313" key="4">
    <source>
        <dbReference type="Proteomes" id="UP000194360"/>
    </source>
</evidence>
<evidence type="ECO:0000313" key="3">
    <source>
        <dbReference type="EMBL" id="OSY40836.1"/>
    </source>
</evidence>
<dbReference type="SUPFAM" id="SSF51735">
    <property type="entry name" value="NAD(P)-binding Rossmann-fold domains"/>
    <property type="match status" value="1"/>
</dbReference>
<protein>
    <submittedName>
        <fullName evidence="3">Oxidoreductase family, NAD-binding Rossmann fold</fullName>
    </submittedName>
</protein>
<organism evidence="3 4">
    <name type="scientific">Pseudonocardia autotrophica</name>
    <name type="common">Amycolata autotrophica</name>
    <name type="synonym">Nocardia autotrophica</name>
    <dbReference type="NCBI Taxonomy" id="2074"/>
    <lineage>
        <taxon>Bacteria</taxon>
        <taxon>Bacillati</taxon>
        <taxon>Actinomycetota</taxon>
        <taxon>Actinomycetes</taxon>
        <taxon>Pseudonocardiales</taxon>
        <taxon>Pseudonocardiaceae</taxon>
        <taxon>Pseudonocardia</taxon>
    </lineage>
</organism>
<feature type="domain" description="Thiazolinyl imine reductase-like C-terminal" evidence="2">
    <location>
        <begin position="185"/>
        <end position="251"/>
    </location>
</feature>
<dbReference type="NCBIfam" id="TIGR01761">
    <property type="entry name" value="thiaz-red"/>
    <property type="match status" value="1"/>
</dbReference>
<dbReference type="AlphaFoldDB" id="A0A1Y2N057"/>
<dbReference type="InterPro" id="IPR048655">
    <property type="entry name" value="Irp3-like_C"/>
</dbReference>
<dbReference type="Gene3D" id="3.30.360.10">
    <property type="entry name" value="Dihydrodipicolinate Reductase, domain 2"/>
    <property type="match status" value="1"/>
</dbReference>
<evidence type="ECO:0000259" key="1">
    <source>
        <dbReference type="Pfam" id="PF01408"/>
    </source>
</evidence>
<evidence type="ECO:0000259" key="2">
    <source>
        <dbReference type="Pfam" id="PF21390"/>
    </source>
</evidence>
<accession>A0A1Y2N057</accession>
<dbReference type="Gene3D" id="3.40.50.720">
    <property type="entry name" value="NAD(P)-binding Rossmann-like Domain"/>
    <property type="match status" value="1"/>
</dbReference>
<sequence>MTAPDAPLRIVVCGSRFGARYADALATDPGSELVGLLGRGSTRTAELAARLGVPHARRIEDLPPTDAACVVVGTGLAGGAGSTLAGELLERGVAVLQEHPVPDSELAGTLALARRRGVAYRVSSLHPGLPAPRRFAAAARGLGRPLFADAVCAVPMSYVLLDVLAGALRGLRPFACAATDVPEPVAALAAAPSPMRCVQAAAAGVPLTLRVQNQLHEADPESHMHIPIRITLGFGAGVLTLLDLHGPVLWSPRPDTRAAGDAPGAGVIGPAEAPGFTAAARTLWPDGIRCSVAELGHDIRTGADPMRAGRRHLAVAAAWAQVYEALGYPEPLTGELPDALAPAEVDALAVDEGAR</sequence>
<dbReference type="RefSeq" id="WP_158092156.1">
    <property type="nucleotide sequence ID" value="NZ_AP018920.1"/>
</dbReference>